<protein>
    <recommendedName>
        <fullName evidence="1">Peptidase C39-like domain-containing protein</fullName>
    </recommendedName>
</protein>
<dbReference type="Proteomes" id="UP000463388">
    <property type="component" value="Unassembled WGS sequence"/>
</dbReference>
<dbReference type="Gene3D" id="3.90.70.10">
    <property type="entry name" value="Cysteine proteinases"/>
    <property type="match status" value="1"/>
</dbReference>
<proteinExistence type="predicted"/>
<dbReference type="InterPro" id="IPR039564">
    <property type="entry name" value="Peptidase_C39-like"/>
</dbReference>
<dbReference type="OrthoDB" id="3186156at2"/>
<keyword evidence="3" id="KW-1185">Reference proteome</keyword>
<evidence type="ECO:0000313" key="3">
    <source>
        <dbReference type="Proteomes" id="UP000463388"/>
    </source>
</evidence>
<dbReference type="EMBL" id="WSRR01000039">
    <property type="protein sequence ID" value="MVX61920.1"/>
    <property type="molecule type" value="Genomic_DNA"/>
</dbReference>
<accession>A0A6N8JST9</accession>
<name>A0A6N8JST9_9ACTN</name>
<sequence length="160" mass="16890">MPYLYQIDPTWSSAPYAGTDVAEAGCGPTSLAMVYVALTGKTDYDPEAMAAFSESGGYVEEGMTAWRFMRDGAAQLGLASRELSPDAGQVLDALRSGQPVICSVGPGDFTTTGHFIVLAGVADDGGVVVHDPNSPANSAKTWEVDRILGQCRNLWAFQHA</sequence>
<comment type="caution">
    <text evidence="2">The sequence shown here is derived from an EMBL/GenBank/DDBJ whole genome shotgun (WGS) entry which is preliminary data.</text>
</comment>
<feature type="domain" description="Peptidase C39-like" evidence="1">
    <location>
        <begin position="2"/>
        <end position="133"/>
    </location>
</feature>
<gene>
    <name evidence="2" type="ORF">GKZ27_10740</name>
</gene>
<organism evidence="2 3">
    <name type="scientific">Adlercreutzia mucosicola</name>
    <dbReference type="NCBI Taxonomy" id="580026"/>
    <lineage>
        <taxon>Bacteria</taxon>
        <taxon>Bacillati</taxon>
        <taxon>Actinomycetota</taxon>
        <taxon>Coriobacteriia</taxon>
        <taxon>Eggerthellales</taxon>
        <taxon>Eggerthellaceae</taxon>
        <taxon>Adlercreutzia</taxon>
    </lineage>
</organism>
<evidence type="ECO:0000259" key="1">
    <source>
        <dbReference type="Pfam" id="PF13529"/>
    </source>
</evidence>
<reference evidence="2 3" key="1">
    <citation type="submission" date="2019-12" db="EMBL/GenBank/DDBJ databases">
        <title>Microbes associate with the intestines of laboratory mice.</title>
        <authorList>
            <person name="Navarre W."/>
            <person name="Wong E."/>
        </authorList>
    </citation>
    <scope>NUCLEOTIDE SEQUENCE [LARGE SCALE GENOMIC DNA]</scope>
    <source>
        <strain evidence="2 3">NM66_B29</strain>
    </source>
</reference>
<dbReference type="AlphaFoldDB" id="A0A6N8JST9"/>
<dbReference type="Pfam" id="PF13529">
    <property type="entry name" value="Peptidase_C39_2"/>
    <property type="match status" value="1"/>
</dbReference>
<evidence type="ECO:0000313" key="2">
    <source>
        <dbReference type="EMBL" id="MVX61920.1"/>
    </source>
</evidence>